<geneLocation type="plasmid" evidence="1">
    <name>pFI1111E1</name>
</geneLocation>
<evidence type="ECO:0000313" key="1">
    <source>
        <dbReference type="EMBL" id="ALT05894.1"/>
    </source>
</evidence>
<proteinExistence type="predicted"/>
<organism evidence="1">
    <name type="scientific">Clostridium botulinum</name>
    <dbReference type="NCBI Taxonomy" id="1491"/>
    <lineage>
        <taxon>Bacteria</taxon>
        <taxon>Bacillati</taxon>
        <taxon>Bacillota</taxon>
        <taxon>Clostridia</taxon>
        <taxon>Eubacteriales</taxon>
        <taxon>Clostridiaceae</taxon>
        <taxon>Clostridium</taxon>
    </lineage>
</organism>
<keyword evidence="1" id="KW-0614">Plasmid</keyword>
<dbReference type="AlphaFoldDB" id="A0A126JJK0"/>
<reference evidence="1" key="1">
    <citation type="journal article" date="2016" name="Genome Biol. Evol.">
        <title>Evolution of chromosomal Clostridium botulinum type E neurotoxin gene clusters: evidence provided by their rare plasmid borne counterparts.</title>
        <authorList>
            <person name="Carter A.T."/>
            <person name="Austin J.W."/>
            <person name="Weedmark K.A."/>
            <person name="Peck M.W."/>
        </authorList>
    </citation>
    <scope>NUCLEOTIDE SEQUENCE</scope>
    <source>
        <strain evidence="1">FI1111E1</strain>
        <plasmid evidence="1">pFI1111E1</plasmid>
    </source>
</reference>
<protein>
    <submittedName>
        <fullName evidence="1">Uncharacterized protein</fullName>
    </submittedName>
</protein>
<dbReference type="EMBL" id="KT897280">
    <property type="protein sequence ID" value="ALT05894.1"/>
    <property type="molecule type" value="Genomic_DNA"/>
</dbReference>
<accession>A0A126JJK0</accession>
<sequence length="51" mass="6040">MSQVYVKQMILEPRNQSLEPYVISLCKIDNLRKMGCIVLCRAIYFFIKKKS</sequence>
<name>A0A126JJK0_CLOBO</name>